<organism evidence="14 15">
    <name type="scientific">Thermoleophilum album</name>
    <dbReference type="NCBI Taxonomy" id="29539"/>
    <lineage>
        <taxon>Bacteria</taxon>
        <taxon>Bacillati</taxon>
        <taxon>Actinomycetota</taxon>
        <taxon>Thermoleophilia</taxon>
        <taxon>Thermoleophilales</taxon>
        <taxon>Thermoleophilaceae</taxon>
        <taxon>Thermoleophilum</taxon>
    </lineage>
</organism>
<dbReference type="GO" id="GO:0005886">
    <property type="term" value="C:plasma membrane"/>
    <property type="evidence" value="ECO:0007669"/>
    <property type="project" value="UniProtKB-SubCell"/>
</dbReference>
<evidence type="ECO:0000313" key="14">
    <source>
        <dbReference type="EMBL" id="SEH10230.1"/>
    </source>
</evidence>
<keyword evidence="6 11" id="KW-0812">Transmembrane</keyword>
<comment type="subcellular location">
    <subcellularLocation>
        <location evidence="1">Cell membrane</location>
        <topology evidence="1">Multi-pass membrane protein</topology>
    </subcellularLocation>
</comment>
<evidence type="ECO:0000256" key="5">
    <source>
        <dbReference type="ARBA" id="ARBA00022618"/>
    </source>
</evidence>
<dbReference type="OrthoDB" id="9812531at2"/>
<keyword evidence="15" id="KW-1185">Reference proteome</keyword>
<keyword evidence="5 10" id="KW-0132">Cell division</keyword>
<dbReference type="PANTHER" id="PTHR47755:SF1">
    <property type="entry name" value="CELL DIVISION PROTEIN FTSX"/>
    <property type="match status" value="1"/>
</dbReference>
<keyword evidence="4 10" id="KW-1003">Cell membrane</keyword>
<dbReference type="AlphaFoldDB" id="A0A1H6FJ53"/>
<evidence type="ECO:0000259" key="12">
    <source>
        <dbReference type="Pfam" id="PF02687"/>
    </source>
</evidence>
<evidence type="ECO:0000256" key="9">
    <source>
        <dbReference type="ARBA" id="ARBA00023306"/>
    </source>
</evidence>
<protein>
    <recommendedName>
        <fullName evidence="3 10">Cell division protein FtsX</fullName>
    </recommendedName>
</protein>
<feature type="transmembrane region" description="Helical" evidence="11">
    <location>
        <begin position="269"/>
        <end position="295"/>
    </location>
</feature>
<accession>A0A1H6FJ53</accession>
<feature type="domain" description="ABC3 transporter permease C-terminal" evidence="12">
    <location>
        <begin position="182"/>
        <end position="298"/>
    </location>
</feature>
<evidence type="ECO:0000256" key="10">
    <source>
        <dbReference type="PIRNR" id="PIRNR003097"/>
    </source>
</evidence>
<evidence type="ECO:0000256" key="4">
    <source>
        <dbReference type="ARBA" id="ARBA00022475"/>
    </source>
</evidence>
<evidence type="ECO:0000256" key="2">
    <source>
        <dbReference type="ARBA" id="ARBA00007379"/>
    </source>
</evidence>
<evidence type="ECO:0000256" key="1">
    <source>
        <dbReference type="ARBA" id="ARBA00004651"/>
    </source>
</evidence>
<dbReference type="EMBL" id="FNWJ01000001">
    <property type="protein sequence ID" value="SEH10230.1"/>
    <property type="molecule type" value="Genomic_DNA"/>
</dbReference>
<keyword evidence="8 10" id="KW-0472">Membrane</keyword>
<dbReference type="GO" id="GO:0051301">
    <property type="term" value="P:cell division"/>
    <property type="evidence" value="ECO:0007669"/>
    <property type="project" value="UniProtKB-KW"/>
</dbReference>
<feature type="transmembrane region" description="Helical" evidence="11">
    <location>
        <begin position="182"/>
        <end position="204"/>
    </location>
</feature>
<dbReference type="InterPro" id="IPR040690">
    <property type="entry name" value="FtsX_ECD"/>
</dbReference>
<keyword evidence="7 11" id="KW-1133">Transmembrane helix</keyword>
<name>A0A1H6FJ53_THEAL</name>
<dbReference type="PANTHER" id="PTHR47755">
    <property type="entry name" value="CELL DIVISION PROTEIN FTSX"/>
    <property type="match status" value="1"/>
</dbReference>
<evidence type="ECO:0000256" key="8">
    <source>
        <dbReference type="ARBA" id="ARBA00023136"/>
    </source>
</evidence>
<keyword evidence="9 10" id="KW-0131">Cell cycle</keyword>
<gene>
    <name evidence="14" type="ORF">SAMN02745716_0077</name>
</gene>
<dbReference type="Gene3D" id="3.30.70.3040">
    <property type="match status" value="1"/>
</dbReference>
<sequence>MSFGFFLQEALRSLARTRAPALAAALTVLLTTLVLGVFIPVVQATTGTANEVRGRIVVDVYLEDGISAADREQVRRAIERTGNVKSVTYISKDEALRIAERRNPQAFREGVKLLGRNPLPASFRITPRDPGRVGEIIDRLAPRDRRGVRRPDLPGIQEVRNREDDTERILTATSVVKAATGVLAALLAFAAVALIANTIRLSIFARRREVEVMRLVGATNWSIRWPFVIEGVIVGLVGALGAVALLYVTKQTVLDPLAERFALIAAPQTIPFPALAAVLLLAAAAVSAAGSALTLRRFLRV</sequence>
<dbReference type="Pfam" id="PF02687">
    <property type="entry name" value="FtsX"/>
    <property type="match status" value="1"/>
</dbReference>
<dbReference type="Proteomes" id="UP000222056">
    <property type="component" value="Unassembled WGS sequence"/>
</dbReference>
<dbReference type="InterPro" id="IPR003838">
    <property type="entry name" value="ABC3_permease_C"/>
</dbReference>
<dbReference type="STRING" id="29539.SAMN02745716_0077"/>
<evidence type="ECO:0000256" key="6">
    <source>
        <dbReference type="ARBA" id="ARBA00022692"/>
    </source>
</evidence>
<comment type="similarity">
    <text evidence="2 10">Belongs to the ABC-4 integral membrane protein family. FtsX subfamily.</text>
</comment>
<dbReference type="RefSeq" id="WP_093115192.1">
    <property type="nucleotide sequence ID" value="NZ_FNWJ01000001.1"/>
</dbReference>
<dbReference type="InterPro" id="IPR004513">
    <property type="entry name" value="FtsX"/>
</dbReference>
<evidence type="ECO:0000256" key="7">
    <source>
        <dbReference type="ARBA" id="ARBA00022989"/>
    </source>
</evidence>
<proteinExistence type="inferred from homology"/>
<evidence type="ECO:0000256" key="3">
    <source>
        <dbReference type="ARBA" id="ARBA00021907"/>
    </source>
</evidence>
<dbReference type="Pfam" id="PF18075">
    <property type="entry name" value="FtsX_ECD"/>
    <property type="match status" value="1"/>
</dbReference>
<evidence type="ECO:0000313" key="15">
    <source>
        <dbReference type="Proteomes" id="UP000222056"/>
    </source>
</evidence>
<feature type="domain" description="FtsX extracellular" evidence="13">
    <location>
        <begin position="58"/>
        <end position="141"/>
    </location>
</feature>
<evidence type="ECO:0000259" key="13">
    <source>
        <dbReference type="Pfam" id="PF18075"/>
    </source>
</evidence>
<dbReference type="PIRSF" id="PIRSF003097">
    <property type="entry name" value="FtsX"/>
    <property type="match status" value="1"/>
</dbReference>
<evidence type="ECO:0000256" key="11">
    <source>
        <dbReference type="SAM" id="Phobius"/>
    </source>
</evidence>
<feature type="transmembrane region" description="Helical" evidence="11">
    <location>
        <begin position="225"/>
        <end position="249"/>
    </location>
</feature>
<reference evidence="15" key="1">
    <citation type="submission" date="2016-10" db="EMBL/GenBank/DDBJ databases">
        <authorList>
            <person name="Varghese N."/>
            <person name="Submissions S."/>
        </authorList>
    </citation>
    <scope>NUCLEOTIDE SEQUENCE [LARGE SCALE GENOMIC DNA]</scope>
    <source>
        <strain evidence="15">ATCC 35263</strain>
    </source>
</reference>